<proteinExistence type="predicted"/>
<accession>A0A194XET6</accession>
<evidence type="ECO:0000256" key="2">
    <source>
        <dbReference type="ARBA" id="ARBA00022574"/>
    </source>
</evidence>
<dbReference type="InterPro" id="IPR006594">
    <property type="entry name" value="LisH"/>
</dbReference>
<comment type="subcellular location">
    <subcellularLocation>
        <location evidence="1">Nucleus</location>
    </subcellularLocation>
</comment>
<dbReference type="InterPro" id="IPR045183">
    <property type="entry name" value="Ebi-like"/>
</dbReference>
<dbReference type="InterPro" id="IPR015943">
    <property type="entry name" value="WD40/YVTN_repeat-like_dom_sf"/>
</dbReference>
<dbReference type="FunCoup" id="A0A194XET6">
    <property type="interactions" value="605"/>
</dbReference>
<dbReference type="SUPFAM" id="SSF50978">
    <property type="entry name" value="WD40 repeat-like"/>
    <property type="match status" value="1"/>
</dbReference>
<dbReference type="STRING" id="149040.A0A194XET6"/>
<dbReference type="Proteomes" id="UP000070700">
    <property type="component" value="Unassembled WGS sequence"/>
</dbReference>
<feature type="region of interest" description="Disordered" evidence="6">
    <location>
        <begin position="231"/>
        <end position="250"/>
    </location>
</feature>
<dbReference type="RefSeq" id="XP_018072627.1">
    <property type="nucleotide sequence ID" value="XM_018213041.1"/>
</dbReference>
<reference evidence="7 8" key="1">
    <citation type="submission" date="2015-10" db="EMBL/GenBank/DDBJ databases">
        <title>Full genome of DAOMC 229536 Phialocephala scopiformis, a fungal endophyte of spruce producing the potent anti-insectan compound rugulosin.</title>
        <authorList>
            <consortium name="DOE Joint Genome Institute"/>
            <person name="Walker A.K."/>
            <person name="Frasz S.L."/>
            <person name="Seifert K.A."/>
            <person name="Miller J.D."/>
            <person name="Mondo S.J."/>
            <person name="Labutti K."/>
            <person name="Lipzen A."/>
            <person name="Dockter R."/>
            <person name="Kennedy M."/>
            <person name="Grigoriev I.V."/>
            <person name="Spatafora J.W."/>
        </authorList>
    </citation>
    <scope>NUCLEOTIDE SEQUENCE [LARGE SCALE GENOMIC DNA]</scope>
    <source>
        <strain evidence="7 8">CBS 120377</strain>
    </source>
</reference>
<keyword evidence="4" id="KW-0539">Nucleus</keyword>
<protein>
    <submittedName>
        <fullName evidence="7">WD40 repeat-like protein</fullName>
    </submittedName>
</protein>
<name>A0A194XET6_MOLSC</name>
<dbReference type="SUPFAM" id="SSF50998">
    <property type="entry name" value="Quinoprotein alcohol dehydrogenase-like"/>
    <property type="match status" value="1"/>
</dbReference>
<dbReference type="PROSITE" id="PS50082">
    <property type="entry name" value="WD_REPEATS_2"/>
    <property type="match status" value="2"/>
</dbReference>
<dbReference type="GO" id="GO:0006357">
    <property type="term" value="P:regulation of transcription by RNA polymerase II"/>
    <property type="evidence" value="ECO:0007669"/>
    <property type="project" value="TreeGrafter"/>
</dbReference>
<dbReference type="KEGG" id="psco:LY89DRAFT_668441"/>
<dbReference type="GO" id="GO:0003714">
    <property type="term" value="F:transcription corepressor activity"/>
    <property type="evidence" value="ECO:0007669"/>
    <property type="project" value="InterPro"/>
</dbReference>
<dbReference type="InterPro" id="IPR036322">
    <property type="entry name" value="WD40_repeat_dom_sf"/>
</dbReference>
<dbReference type="InterPro" id="IPR001680">
    <property type="entry name" value="WD40_rpt"/>
</dbReference>
<sequence length="579" mass="63738">MAKEPLDSDRVNYLIWRYLIESDYRETAVRLQKEWNKEDPQQLPFANHVENHSLVAMLNSGLLYSAQHREATKNHDDGAQVESGFFGPLVPSSHPAPDQDIENARKRPIDLEHPQNQSGPPGKKARLSNGYENGFDATPMDIDEEQNADENAYPSPEQLPSPAVATNGPEQGTQMEKTDDLSQRTNFLELSEDPSTNNTVVLHCEFNPRNPMILAAAGTDALARLWTLSSPKPDTCSDSPEKPVSADFTPLLDSNTPSSITITSLSWSSDGSTIALASEPTDEGTAKIEFYAIDGLLIHSFSAFDSPVVCLRWNPSNTACLAISPQDELRGCLFTVMCLASGERVTFSLPNHVLHDQYLDAAWITDDEFAVCGGTILRTFSYFQGEKKISPLRAFDTRPEDTFSKVIYDSHSHRLATASESGTVDVFTAEGQRQTFNAHQSLITCLSWQPLKAPRQLDGSERLLVSAGDDGAISIWNVLSPDAKPKASITMNSAVVALSFSPDGAFIAGGTNQQVMIWDVTETNLPRAIWTRVREAGWETPQSHDSGTEEDQFSLSWDANGERLAYGVNSRLAVIDFRP</sequence>
<evidence type="ECO:0000256" key="5">
    <source>
        <dbReference type="PROSITE-ProRule" id="PRU00221"/>
    </source>
</evidence>
<feature type="repeat" description="WD" evidence="5">
    <location>
        <begin position="436"/>
        <end position="478"/>
    </location>
</feature>
<dbReference type="OrthoDB" id="1367865at2759"/>
<dbReference type="GO" id="GO:0034967">
    <property type="term" value="C:Set3 complex"/>
    <property type="evidence" value="ECO:0007669"/>
    <property type="project" value="TreeGrafter"/>
</dbReference>
<dbReference type="PROSITE" id="PS00678">
    <property type="entry name" value="WD_REPEATS_1"/>
    <property type="match status" value="1"/>
</dbReference>
<dbReference type="PROSITE" id="PS50896">
    <property type="entry name" value="LISH"/>
    <property type="match status" value="1"/>
</dbReference>
<evidence type="ECO:0000256" key="1">
    <source>
        <dbReference type="ARBA" id="ARBA00004123"/>
    </source>
</evidence>
<dbReference type="InterPro" id="IPR011047">
    <property type="entry name" value="Quinoprotein_ADH-like_sf"/>
</dbReference>
<feature type="repeat" description="WD" evidence="5">
    <location>
        <begin position="488"/>
        <end position="528"/>
    </location>
</feature>
<feature type="compositionally biased region" description="Basic and acidic residues" evidence="6">
    <location>
        <begin position="102"/>
        <end position="113"/>
    </location>
</feature>
<evidence type="ECO:0000313" key="8">
    <source>
        <dbReference type="Proteomes" id="UP000070700"/>
    </source>
</evidence>
<dbReference type="GeneID" id="28822767"/>
<dbReference type="AlphaFoldDB" id="A0A194XET6"/>
<dbReference type="SMART" id="SM00320">
    <property type="entry name" value="WD40"/>
    <property type="match status" value="5"/>
</dbReference>
<dbReference type="EMBL" id="KQ947413">
    <property type="protein sequence ID" value="KUJ18272.1"/>
    <property type="molecule type" value="Genomic_DNA"/>
</dbReference>
<dbReference type="Gene3D" id="2.130.10.10">
    <property type="entry name" value="YVTN repeat-like/Quinoprotein amine dehydrogenase"/>
    <property type="match status" value="1"/>
</dbReference>
<gene>
    <name evidence="7" type="ORF">LY89DRAFT_668441</name>
</gene>
<evidence type="ECO:0000256" key="4">
    <source>
        <dbReference type="ARBA" id="ARBA00023242"/>
    </source>
</evidence>
<dbReference type="InParanoid" id="A0A194XET6"/>
<dbReference type="Pfam" id="PF00400">
    <property type="entry name" value="WD40"/>
    <property type="match status" value="2"/>
</dbReference>
<evidence type="ECO:0000256" key="3">
    <source>
        <dbReference type="ARBA" id="ARBA00022737"/>
    </source>
</evidence>
<keyword evidence="8" id="KW-1185">Reference proteome</keyword>
<dbReference type="PANTHER" id="PTHR22846">
    <property type="entry name" value="WD40 REPEAT PROTEIN"/>
    <property type="match status" value="1"/>
</dbReference>
<dbReference type="Pfam" id="PF08513">
    <property type="entry name" value="LisH"/>
    <property type="match status" value="1"/>
</dbReference>
<dbReference type="PANTHER" id="PTHR22846:SF2">
    <property type="entry name" value="F-BOX-LIKE_WD REPEAT-CONTAINING PROTEIN EBI"/>
    <property type="match status" value="1"/>
</dbReference>
<keyword evidence="2 5" id="KW-0853">WD repeat</keyword>
<organism evidence="7 8">
    <name type="scientific">Mollisia scopiformis</name>
    <name type="common">Conifer needle endophyte fungus</name>
    <name type="synonym">Phialocephala scopiformis</name>
    <dbReference type="NCBI Taxonomy" id="149040"/>
    <lineage>
        <taxon>Eukaryota</taxon>
        <taxon>Fungi</taxon>
        <taxon>Dikarya</taxon>
        <taxon>Ascomycota</taxon>
        <taxon>Pezizomycotina</taxon>
        <taxon>Leotiomycetes</taxon>
        <taxon>Helotiales</taxon>
        <taxon>Mollisiaceae</taxon>
        <taxon>Mollisia</taxon>
    </lineage>
</organism>
<dbReference type="InterPro" id="IPR019775">
    <property type="entry name" value="WD40_repeat_CS"/>
</dbReference>
<feature type="region of interest" description="Disordered" evidence="6">
    <location>
        <begin position="70"/>
        <end position="177"/>
    </location>
</feature>
<evidence type="ECO:0000256" key="6">
    <source>
        <dbReference type="SAM" id="MobiDB-lite"/>
    </source>
</evidence>
<evidence type="ECO:0000313" key="7">
    <source>
        <dbReference type="EMBL" id="KUJ18272.1"/>
    </source>
</evidence>
<keyword evidence="3" id="KW-0677">Repeat</keyword>
<dbReference type="Gene3D" id="1.20.960.30">
    <property type="match status" value="1"/>
</dbReference>